<organism evidence="1 2">
    <name type="scientific">Chitinilyticum piscinae</name>
    <dbReference type="NCBI Taxonomy" id="2866724"/>
    <lineage>
        <taxon>Bacteria</taxon>
        <taxon>Pseudomonadati</taxon>
        <taxon>Pseudomonadota</taxon>
        <taxon>Betaproteobacteria</taxon>
        <taxon>Neisseriales</taxon>
        <taxon>Chitinibacteraceae</taxon>
        <taxon>Chitinilyticum</taxon>
    </lineage>
</organism>
<reference evidence="1 2" key="1">
    <citation type="submission" date="2020-10" db="EMBL/GenBank/DDBJ databases">
        <title>The genome sequence of Chitinilyticum litopenaei 4Y14.</title>
        <authorList>
            <person name="Liu Y."/>
        </authorList>
    </citation>
    <scope>NUCLEOTIDE SEQUENCE [LARGE SCALE GENOMIC DNA]</scope>
    <source>
        <strain evidence="1 2">4Y14</strain>
    </source>
</reference>
<dbReference type="AlphaFoldDB" id="A0A8J7KB96"/>
<sequence>MSWAISAAILSGKLDWPLAPGSYPYEGGWQDQYDLPAWLRQTRRSETQDDFQTNLGSWQHFRDWLLQTLPPQAVSQQGWALLLFAGQMAQASLAMLNQAGGHGDAALLSFTRQLLEELNADETGVLRLYEWGKF</sequence>
<evidence type="ECO:0000313" key="2">
    <source>
        <dbReference type="Proteomes" id="UP000604481"/>
    </source>
</evidence>
<dbReference type="EMBL" id="JADFUA010000006">
    <property type="protein sequence ID" value="MBE9609994.1"/>
    <property type="molecule type" value="Genomic_DNA"/>
</dbReference>
<comment type="caution">
    <text evidence="1">The sequence shown here is derived from an EMBL/GenBank/DDBJ whole genome shotgun (WGS) entry which is preliminary data.</text>
</comment>
<accession>A0A8J7KB96</accession>
<name>A0A8J7KB96_9NEIS</name>
<dbReference type="RefSeq" id="WP_194116515.1">
    <property type="nucleotide sequence ID" value="NZ_JADFUA010000006.1"/>
</dbReference>
<dbReference type="Proteomes" id="UP000604481">
    <property type="component" value="Unassembled WGS sequence"/>
</dbReference>
<protein>
    <submittedName>
        <fullName evidence="1">Uncharacterized protein</fullName>
    </submittedName>
</protein>
<evidence type="ECO:0000313" key="1">
    <source>
        <dbReference type="EMBL" id="MBE9609994.1"/>
    </source>
</evidence>
<proteinExistence type="predicted"/>
<gene>
    <name evidence="1" type="ORF">INR99_11635</name>
</gene>
<keyword evidence="2" id="KW-1185">Reference proteome</keyword>